<comment type="caution">
    <text evidence="2">The sequence shown here is derived from an EMBL/GenBank/DDBJ whole genome shotgun (WGS) entry which is preliminary data.</text>
</comment>
<organism evidence="2 3">
    <name type="scientific">Streptomyces agglomeratus</name>
    <dbReference type="NCBI Taxonomy" id="285458"/>
    <lineage>
        <taxon>Bacteria</taxon>
        <taxon>Bacillati</taxon>
        <taxon>Actinomycetota</taxon>
        <taxon>Actinomycetes</taxon>
        <taxon>Kitasatosporales</taxon>
        <taxon>Streptomycetaceae</taxon>
        <taxon>Streptomyces</taxon>
    </lineage>
</organism>
<evidence type="ECO:0000313" key="2">
    <source>
        <dbReference type="EMBL" id="OEJ23308.1"/>
    </source>
</evidence>
<feature type="region of interest" description="Disordered" evidence="1">
    <location>
        <begin position="166"/>
        <end position="201"/>
    </location>
</feature>
<dbReference type="EMBL" id="MEHJ01000001">
    <property type="protein sequence ID" value="OEJ23308.1"/>
    <property type="molecule type" value="Genomic_DNA"/>
</dbReference>
<gene>
    <name evidence="2" type="ORF">AS594_01115</name>
</gene>
<dbReference type="AlphaFoldDB" id="A0A1E5P182"/>
<proteinExistence type="predicted"/>
<protein>
    <submittedName>
        <fullName evidence="2">Uncharacterized protein</fullName>
    </submittedName>
</protein>
<evidence type="ECO:0000256" key="1">
    <source>
        <dbReference type="SAM" id="MobiDB-lite"/>
    </source>
</evidence>
<accession>A0A1E5P182</accession>
<keyword evidence="3" id="KW-1185">Reference proteome</keyword>
<name>A0A1E5P182_9ACTN</name>
<evidence type="ECO:0000313" key="3">
    <source>
        <dbReference type="Proteomes" id="UP000095759"/>
    </source>
</evidence>
<dbReference type="Proteomes" id="UP000095759">
    <property type="component" value="Unassembled WGS sequence"/>
</dbReference>
<sequence>MCDAPAAKPLAQVAVVVPLIAVQLAGLAAARPASRADRRDTPHERLQALAVMHVRTRDTDRQWQPGPFGTWATTHFRRWSNAFAHARVDGLKLSAEDRVVYQQVFDAEFDQRWAAYLEHRSLHPAGAGPGMPLSERLARVTGGDLPADRVFHPVVDLRDETTVAPLLAGESAEDRQAVAPVRRHPHVGAPQSARVHSRGGA</sequence>
<reference evidence="2 3" key="1">
    <citation type="submission" date="2016-08" db="EMBL/GenBank/DDBJ databases">
        <title>Complete genome sequence of Streptomyces agglomeratus strain 6-3-2, a novel anti-MRSA actinomycete isolated from Wuli of Tebit, China.</title>
        <authorList>
            <person name="Chen X."/>
        </authorList>
    </citation>
    <scope>NUCLEOTIDE SEQUENCE [LARGE SCALE GENOMIC DNA]</scope>
    <source>
        <strain evidence="2 3">6-3-2</strain>
    </source>
</reference>